<dbReference type="InterPro" id="IPR001360">
    <property type="entry name" value="Glyco_hydro_1"/>
</dbReference>
<dbReference type="GO" id="GO:0008422">
    <property type="term" value="F:beta-glucosidase activity"/>
    <property type="evidence" value="ECO:0007669"/>
    <property type="project" value="TreeGrafter"/>
</dbReference>
<dbReference type="AlphaFoldDB" id="A0A8T0WBA8"/>
<evidence type="ECO:0000256" key="2">
    <source>
        <dbReference type="ARBA" id="ARBA00022801"/>
    </source>
</evidence>
<reference evidence="5" key="1">
    <citation type="submission" date="2020-05" db="EMBL/GenBank/DDBJ databases">
        <title>WGS assembly of Panicum virgatum.</title>
        <authorList>
            <person name="Lovell J.T."/>
            <person name="Jenkins J."/>
            <person name="Shu S."/>
            <person name="Juenger T.E."/>
            <person name="Schmutz J."/>
        </authorList>
    </citation>
    <scope>NUCLEOTIDE SEQUENCE</scope>
    <source>
        <strain evidence="5">AP13</strain>
    </source>
</reference>
<accession>A0A8T0WBA8</accession>
<evidence type="ECO:0000256" key="3">
    <source>
        <dbReference type="RuleBase" id="RU003690"/>
    </source>
</evidence>
<dbReference type="EMBL" id="CM029039">
    <property type="protein sequence ID" value="KAG2645000.1"/>
    <property type="molecule type" value="Genomic_DNA"/>
</dbReference>
<dbReference type="PANTHER" id="PTHR10353">
    <property type="entry name" value="GLYCOSYL HYDROLASE"/>
    <property type="match status" value="1"/>
</dbReference>
<dbReference type="GO" id="GO:0005975">
    <property type="term" value="P:carbohydrate metabolic process"/>
    <property type="evidence" value="ECO:0007669"/>
    <property type="project" value="InterPro"/>
</dbReference>
<feature type="signal peptide" evidence="4">
    <location>
        <begin position="1"/>
        <end position="21"/>
    </location>
</feature>
<dbReference type="SUPFAM" id="SSF51445">
    <property type="entry name" value="(Trans)glycosidases"/>
    <property type="match status" value="1"/>
</dbReference>
<gene>
    <name evidence="5" type="ORF">PVAP13_2KG392305</name>
</gene>
<dbReference type="Proteomes" id="UP000823388">
    <property type="component" value="Chromosome 2K"/>
</dbReference>
<comment type="caution">
    <text evidence="5">The sequence shown here is derived from an EMBL/GenBank/DDBJ whole genome shotgun (WGS) entry which is preliminary data.</text>
</comment>
<dbReference type="PROSITE" id="PS51257">
    <property type="entry name" value="PROKAR_LIPOPROTEIN"/>
    <property type="match status" value="1"/>
</dbReference>
<dbReference type="InterPro" id="IPR033132">
    <property type="entry name" value="GH_1_N_CS"/>
</dbReference>
<dbReference type="Pfam" id="PF00232">
    <property type="entry name" value="Glyco_hydro_1"/>
    <property type="match status" value="1"/>
</dbReference>
<evidence type="ECO:0000313" key="6">
    <source>
        <dbReference type="Proteomes" id="UP000823388"/>
    </source>
</evidence>
<keyword evidence="4" id="KW-0732">Signal</keyword>
<name>A0A8T0WBA8_PANVG</name>
<proteinExistence type="inferred from homology"/>
<keyword evidence="6" id="KW-1185">Reference proteome</keyword>
<evidence type="ECO:0000256" key="1">
    <source>
        <dbReference type="ARBA" id="ARBA00010838"/>
    </source>
</evidence>
<dbReference type="PANTHER" id="PTHR10353:SF334">
    <property type="entry name" value="BETA-GLUCOSIDASE 29"/>
    <property type="match status" value="1"/>
</dbReference>
<evidence type="ECO:0000256" key="4">
    <source>
        <dbReference type="SAM" id="SignalP"/>
    </source>
</evidence>
<organism evidence="5 6">
    <name type="scientific">Panicum virgatum</name>
    <name type="common">Blackwell switchgrass</name>
    <dbReference type="NCBI Taxonomy" id="38727"/>
    <lineage>
        <taxon>Eukaryota</taxon>
        <taxon>Viridiplantae</taxon>
        <taxon>Streptophyta</taxon>
        <taxon>Embryophyta</taxon>
        <taxon>Tracheophyta</taxon>
        <taxon>Spermatophyta</taxon>
        <taxon>Magnoliopsida</taxon>
        <taxon>Liliopsida</taxon>
        <taxon>Poales</taxon>
        <taxon>Poaceae</taxon>
        <taxon>PACMAD clade</taxon>
        <taxon>Panicoideae</taxon>
        <taxon>Panicodae</taxon>
        <taxon>Paniceae</taxon>
        <taxon>Panicinae</taxon>
        <taxon>Panicum</taxon>
        <taxon>Panicum sect. Hiantes</taxon>
    </lineage>
</organism>
<dbReference type="Gene3D" id="3.20.20.80">
    <property type="entry name" value="Glycosidases"/>
    <property type="match status" value="1"/>
</dbReference>
<dbReference type="InterPro" id="IPR017853">
    <property type="entry name" value="GH"/>
</dbReference>
<keyword evidence="2" id="KW-0378">Hydrolase</keyword>
<sequence>MASRALSALLLAALACDVAYAKFGRHSFPEDFIFGTGSAAYQYEGAYKEGGKGPSVCDTFSHIPGKIKNNDTGDVAVDFYHRYKEDVKLLKDMNMDAFRFSIAWTRILPRFELVVPFGGCFDTSLGLGGRFAASSPWRMLCRWDLGAATEAVQP</sequence>
<protein>
    <submittedName>
        <fullName evidence="5">Uncharacterized protein</fullName>
    </submittedName>
</protein>
<dbReference type="PROSITE" id="PS00653">
    <property type="entry name" value="GLYCOSYL_HYDROL_F1_2"/>
    <property type="match status" value="1"/>
</dbReference>
<feature type="chain" id="PRO_5035910662" evidence="4">
    <location>
        <begin position="22"/>
        <end position="154"/>
    </location>
</feature>
<comment type="similarity">
    <text evidence="1 3">Belongs to the glycosyl hydrolase 1 family.</text>
</comment>
<evidence type="ECO:0000313" key="5">
    <source>
        <dbReference type="EMBL" id="KAG2645000.1"/>
    </source>
</evidence>